<dbReference type="GO" id="GO:0016020">
    <property type="term" value="C:membrane"/>
    <property type="evidence" value="ECO:0007669"/>
    <property type="project" value="UniProtKB-SubCell"/>
</dbReference>
<evidence type="ECO:0000256" key="6">
    <source>
        <dbReference type="ARBA" id="ARBA00022989"/>
    </source>
</evidence>
<evidence type="ECO:0000256" key="3">
    <source>
        <dbReference type="ARBA" id="ARBA00022676"/>
    </source>
</evidence>
<dbReference type="FunFam" id="3.40.50.2000:FF:000176">
    <property type="entry name" value="UDP glucuronosyltransferase 1 family, polypeptide A7"/>
    <property type="match status" value="1"/>
</dbReference>
<organism evidence="8 9">
    <name type="scientific">Astyanax mexicanus</name>
    <name type="common">Blind cave fish</name>
    <name type="synonym">Astyanax fasciatus mexicanus</name>
    <dbReference type="NCBI Taxonomy" id="7994"/>
    <lineage>
        <taxon>Eukaryota</taxon>
        <taxon>Metazoa</taxon>
        <taxon>Chordata</taxon>
        <taxon>Craniata</taxon>
        <taxon>Vertebrata</taxon>
        <taxon>Euteleostomi</taxon>
        <taxon>Actinopterygii</taxon>
        <taxon>Neopterygii</taxon>
        <taxon>Teleostei</taxon>
        <taxon>Ostariophysi</taxon>
        <taxon>Characiformes</taxon>
        <taxon>Characoidei</taxon>
        <taxon>Acestrorhamphidae</taxon>
        <taxon>Acestrorhamphinae</taxon>
        <taxon>Astyanax</taxon>
    </lineage>
</organism>
<keyword evidence="6" id="KW-0472">Membrane</keyword>
<dbReference type="PANTHER" id="PTHR48043">
    <property type="entry name" value="EG:EG0003.4 PROTEIN-RELATED"/>
    <property type="match status" value="1"/>
</dbReference>
<evidence type="ECO:0000256" key="7">
    <source>
        <dbReference type="SAM" id="SignalP"/>
    </source>
</evidence>
<comment type="similarity">
    <text evidence="2">Belongs to the UDP-glycosyltransferase family.</text>
</comment>
<accession>A0A8B9JJN7</accession>
<dbReference type="Gene3D" id="3.40.50.2000">
    <property type="entry name" value="Glycogen Phosphorylase B"/>
    <property type="match status" value="1"/>
</dbReference>
<keyword evidence="4" id="KW-0808">Transferase</keyword>
<dbReference type="InterPro" id="IPR002213">
    <property type="entry name" value="UDP_glucos_trans"/>
</dbReference>
<feature type="signal peptide" evidence="7">
    <location>
        <begin position="1"/>
        <end position="22"/>
    </location>
</feature>
<evidence type="ECO:0000313" key="8">
    <source>
        <dbReference type="Ensembl" id="ENSAMXP00005022699.1"/>
    </source>
</evidence>
<name>A0A8B9JJN7_ASTMX</name>
<keyword evidence="5" id="KW-0812">Transmembrane</keyword>
<dbReference type="Pfam" id="PF00201">
    <property type="entry name" value="UDPGT"/>
    <property type="match status" value="1"/>
</dbReference>
<comment type="subcellular location">
    <subcellularLocation>
        <location evidence="1">Membrane</location>
        <topology evidence="1">Single-pass membrane protein</topology>
    </subcellularLocation>
</comment>
<keyword evidence="6" id="KW-1133">Transmembrane helix</keyword>
<evidence type="ECO:0000256" key="4">
    <source>
        <dbReference type="ARBA" id="ARBA00022679"/>
    </source>
</evidence>
<dbReference type="AlphaFoldDB" id="A0A8B9JJN7"/>
<reference evidence="8" key="1">
    <citation type="submission" date="2025-08" db="UniProtKB">
        <authorList>
            <consortium name="Ensembl"/>
        </authorList>
    </citation>
    <scope>IDENTIFICATION</scope>
</reference>
<keyword evidence="3" id="KW-0328">Glycosyltransferase</keyword>
<feature type="chain" id="PRO_5034999025" evidence="7">
    <location>
        <begin position="23"/>
        <end position="287"/>
    </location>
</feature>
<dbReference type="PANTHER" id="PTHR48043:SF161">
    <property type="entry name" value="UDP GLUCURONOSYLTRANSFERASE FAMILY 1 MEMBER A1"/>
    <property type="match status" value="1"/>
</dbReference>
<dbReference type="Proteomes" id="UP000694621">
    <property type="component" value="Unplaced"/>
</dbReference>
<dbReference type="InterPro" id="IPR050271">
    <property type="entry name" value="UDP-glycosyltransferase"/>
</dbReference>
<evidence type="ECO:0000313" key="9">
    <source>
        <dbReference type="Proteomes" id="UP000694621"/>
    </source>
</evidence>
<dbReference type="SUPFAM" id="SSF53756">
    <property type="entry name" value="UDP-Glycosyltransferase/glycogen phosphorylase"/>
    <property type="match status" value="1"/>
</dbReference>
<dbReference type="GO" id="GO:0008194">
    <property type="term" value="F:UDP-glycosyltransferase activity"/>
    <property type="evidence" value="ECO:0007669"/>
    <property type="project" value="InterPro"/>
</dbReference>
<sequence length="287" mass="32664">MACASIFLLIMYIFLYFSPRLSVEGGKVLVMPVDGSHWLSMKILVEEMHRKGHEVLVLVPEASNHIREGNYSTLIFKVPYTKADLNSSINKFQNGTLTLSDLLKNVNHFINFNQMLLKGCESLLYDKPLMKSLKERGFDVMLTDPFLPCGPIIADAFSIPTVNFLRGLPCELDLAAAQCPSPPSYIPRFLTGNSYVMNFPQRVKNMLMVGVESIICQKIYSSFDELSSRYLQRDTTYKELLSHSAFWLLRFDFTFEYPRPMMPNMVTIGGINWKPLPAVSIVSRLSH</sequence>
<evidence type="ECO:0000256" key="1">
    <source>
        <dbReference type="ARBA" id="ARBA00004167"/>
    </source>
</evidence>
<protein>
    <submittedName>
        <fullName evidence="8">UDP glucuronosyltransferase 1 family, polypeptide A1</fullName>
    </submittedName>
</protein>
<evidence type="ECO:0000256" key="5">
    <source>
        <dbReference type="ARBA" id="ARBA00022692"/>
    </source>
</evidence>
<evidence type="ECO:0000256" key="2">
    <source>
        <dbReference type="ARBA" id="ARBA00009995"/>
    </source>
</evidence>
<proteinExistence type="inferred from homology"/>
<dbReference type="Ensembl" id="ENSAMXT00005025077.1">
    <property type="protein sequence ID" value="ENSAMXP00005022699.1"/>
    <property type="gene ID" value="ENSAMXG00005011707.1"/>
</dbReference>
<keyword evidence="7" id="KW-0732">Signal</keyword>